<gene>
    <name evidence="1" type="ORF">CAUJ_LOCUS13565</name>
</gene>
<sequence>MSCPDRAQVVAIFISLRPMRLSACSVRGYIAGGSFEVVRYFPQHLKNQLIPTFSFKNHIRLVSQIS</sequence>
<keyword evidence="2" id="KW-1185">Reference proteome</keyword>
<reference evidence="1" key="1">
    <citation type="submission" date="2020-10" db="EMBL/GenBank/DDBJ databases">
        <authorList>
            <person name="Kikuchi T."/>
        </authorList>
    </citation>
    <scope>NUCLEOTIDE SEQUENCE</scope>
    <source>
        <strain evidence="1">NKZ352</strain>
    </source>
</reference>
<accession>A0A8S1HMH5</accession>
<organism evidence="1 2">
    <name type="scientific">Caenorhabditis auriculariae</name>
    <dbReference type="NCBI Taxonomy" id="2777116"/>
    <lineage>
        <taxon>Eukaryota</taxon>
        <taxon>Metazoa</taxon>
        <taxon>Ecdysozoa</taxon>
        <taxon>Nematoda</taxon>
        <taxon>Chromadorea</taxon>
        <taxon>Rhabditida</taxon>
        <taxon>Rhabditina</taxon>
        <taxon>Rhabditomorpha</taxon>
        <taxon>Rhabditoidea</taxon>
        <taxon>Rhabditidae</taxon>
        <taxon>Peloderinae</taxon>
        <taxon>Caenorhabditis</taxon>
    </lineage>
</organism>
<dbReference type="Proteomes" id="UP000835052">
    <property type="component" value="Unassembled WGS sequence"/>
</dbReference>
<protein>
    <submittedName>
        <fullName evidence="1">Uncharacterized protein</fullName>
    </submittedName>
</protein>
<evidence type="ECO:0000313" key="2">
    <source>
        <dbReference type="Proteomes" id="UP000835052"/>
    </source>
</evidence>
<evidence type="ECO:0000313" key="1">
    <source>
        <dbReference type="EMBL" id="CAD6197656.1"/>
    </source>
</evidence>
<dbReference type="AlphaFoldDB" id="A0A8S1HMH5"/>
<proteinExistence type="predicted"/>
<dbReference type="EMBL" id="CAJGYM010000101">
    <property type="protein sequence ID" value="CAD6197656.1"/>
    <property type="molecule type" value="Genomic_DNA"/>
</dbReference>
<comment type="caution">
    <text evidence="1">The sequence shown here is derived from an EMBL/GenBank/DDBJ whole genome shotgun (WGS) entry which is preliminary data.</text>
</comment>
<name>A0A8S1HMH5_9PELO</name>